<reference evidence="1" key="1">
    <citation type="journal article" date="2023" name="Mol. Phylogenet. Evol.">
        <title>Genome-scale phylogeny and comparative genomics of the fungal order Sordariales.</title>
        <authorList>
            <person name="Hensen N."/>
            <person name="Bonometti L."/>
            <person name="Westerberg I."/>
            <person name="Brannstrom I.O."/>
            <person name="Guillou S."/>
            <person name="Cros-Aarteil S."/>
            <person name="Calhoun S."/>
            <person name="Haridas S."/>
            <person name="Kuo A."/>
            <person name="Mondo S."/>
            <person name="Pangilinan J."/>
            <person name="Riley R."/>
            <person name="LaButti K."/>
            <person name="Andreopoulos B."/>
            <person name="Lipzen A."/>
            <person name="Chen C."/>
            <person name="Yan M."/>
            <person name="Daum C."/>
            <person name="Ng V."/>
            <person name="Clum A."/>
            <person name="Steindorff A."/>
            <person name="Ohm R.A."/>
            <person name="Martin F."/>
            <person name="Silar P."/>
            <person name="Natvig D.O."/>
            <person name="Lalanne C."/>
            <person name="Gautier V."/>
            <person name="Ament-Velasquez S.L."/>
            <person name="Kruys A."/>
            <person name="Hutchinson M.I."/>
            <person name="Powell A.J."/>
            <person name="Barry K."/>
            <person name="Miller A.N."/>
            <person name="Grigoriev I.V."/>
            <person name="Debuchy R."/>
            <person name="Gladieux P."/>
            <person name="Hiltunen Thoren M."/>
            <person name="Johannesson H."/>
        </authorList>
    </citation>
    <scope>NUCLEOTIDE SEQUENCE</scope>
    <source>
        <strain evidence="1">CBS 232.78</strain>
    </source>
</reference>
<sequence length="140" mass="15532">METYPVTESQHLPPAALRHIALAGPLDEICNAPGSVRHHLFWHGWRDKETNKLGKSMLFFIYQTGRHGPQNGFRLCVVHQGYHVTSPTKDESDAGKEDDIDRVERPIAQGLMEVVVLGEVPAWAAEEDDAGGVEFVDDSS</sequence>
<dbReference type="AlphaFoldDB" id="A0AAE0KDJ6"/>
<evidence type="ECO:0000313" key="1">
    <source>
        <dbReference type="EMBL" id="KAK3374748.1"/>
    </source>
</evidence>
<dbReference type="EMBL" id="JAULSW010000007">
    <property type="protein sequence ID" value="KAK3374748.1"/>
    <property type="molecule type" value="Genomic_DNA"/>
</dbReference>
<comment type="caution">
    <text evidence="1">The sequence shown here is derived from an EMBL/GenBank/DDBJ whole genome shotgun (WGS) entry which is preliminary data.</text>
</comment>
<evidence type="ECO:0000313" key="2">
    <source>
        <dbReference type="Proteomes" id="UP001285441"/>
    </source>
</evidence>
<gene>
    <name evidence="1" type="ORF">B0H63DRAFT_480832</name>
</gene>
<protein>
    <submittedName>
        <fullName evidence="1">Uncharacterized protein</fullName>
    </submittedName>
</protein>
<name>A0AAE0KDJ6_9PEZI</name>
<keyword evidence="2" id="KW-1185">Reference proteome</keyword>
<accession>A0AAE0KDJ6</accession>
<organism evidence="1 2">
    <name type="scientific">Podospora didyma</name>
    <dbReference type="NCBI Taxonomy" id="330526"/>
    <lineage>
        <taxon>Eukaryota</taxon>
        <taxon>Fungi</taxon>
        <taxon>Dikarya</taxon>
        <taxon>Ascomycota</taxon>
        <taxon>Pezizomycotina</taxon>
        <taxon>Sordariomycetes</taxon>
        <taxon>Sordariomycetidae</taxon>
        <taxon>Sordariales</taxon>
        <taxon>Podosporaceae</taxon>
        <taxon>Podospora</taxon>
    </lineage>
</organism>
<dbReference type="Proteomes" id="UP001285441">
    <property type="component" value="Unassembled WGS sequence"/>
</dbReference>
<reference evidence="1" key="2">
    <citation type="submission" date="2023-06" db="EMBL/GenBank/DDBJ databases">
        <authorList>
            <consortium name="Lawrence Berkeley National Laboratory"/>
            <person name="Haridas S."/>
            <person name="Hensen N."/>
            <person name="Bonometti L."/>
            <person name="Westerberg I."/>
            <person name="Brannstrom I.O."/>
            <person name="Guillou S."/>
            <person name="Cros-Aarteil S."/>
            <person name="Calhoun S."/>
            <person name="Kuo A."/>
            <person name="Mondo S."/>
            <person name="Pangilinan J."/>
            <person name="Riley R."/>
            <person name="LaButti K."/>
            <person name="Andreopoulos B."/>
            <person name="Lipzen A."/>
            <person name="Chen C."/>
            <person name="Yanf M."/>
            <person name="Daum C."/>
            <person name="Ng V."/>
            <person name="Clum A."/>
            <person name="Steindorff A."/>
            <person name="Ohm R."/>
            <person name="Martin F."/>
            <person name="Silar P."/>
            <person name="Natvig D."/>
            <person name="Lalanne C."/>
            <person name="Gautier V."/>
            <person name="Ament-velasquez S.L."/>
            <person name="Kruys A."/>
            <person name="Hutchinson M.I."/>
            <person name="Powell A.J."/>
            <person name="Barry K."/>
            <person name="Miller A.N."/>
            <person name="Grigoriev I.V."/>
            <person name="Debuchy R."/>
            <person name="Gladieux P."/>
            <person name="Thoren M.H."/>
            <person name="Johannesson H."/>
        </authorList>
    </citation>
    <scope>NUCLEOTIDE SEQUENCE</scope>
    <source>
        <strain evidence="1">CBS 232.78</strain>
    </source>
</reference>
<proteinExistence type="predicted"/>